<name>A0A1H1T710_9ACTN</name>
<dbReference type="OrthoDB" id="9808843at2"/>
<feature type="modified residue" description="4-aspartylphosphate" evidence="3">
    <location>
        <position position="54"/>
    </location>
</feature>
<feature type="domain" description="HTH luxR-type" evidence="4">
    <location>
        <begin position="141"/>
        <end position="206"/>
    </location>
</feature>
<organism evidence="6 7">
    <name type="scientific">Friedmanniella luteola</name>
    <dbReference type="NCBI Taxonomy" id="546871"/>
    <lineage>
        <taxon>Bacteria</taxon>
        <taxon>Bacillati</taxon>
        <taxon>Actinomycetota</taxon>
        <taxon>Actinomycetes</taxon>
        <taxon>Propionibacteriales</taxon>
        <taxon>Nocardioidaceae</taxon>
        <taxon>Friedmanniella</taxon>
    </lineage>
</organism>
<evidence type="ECO:0000256" key="3">
    <source>
        <dbReference type="PROSITE-ProRule" id="PRU00169"/>
    </source>
</evidence>
<dbReference type="Pfam" id="PF00196">
    <property type="entry name" value="GerE"/>
    <property type="match status" value="1"/>
</dbReference>
<dbReference type="AlphaFoldDB" id="A0A1H1T710"/>
<dbReference type="Pfam" id="PF00072">
    <property type="entry name" value="Response_reg"/>
    <property type="match status" value="1"/>
</dbReference>
<dbReference type="GO" id="GO:0003677">
    <property type="term" value="F:DNA binding"/>
    <property type="evidence" value="ECO:0007669"/>
    <property type="project" value="UniProtKB-KW"/>
</dbReference>
<evidence type="ECO:0000259" key="5">
    <source>
        <dbReference type="PROSITE" id="PS50110"/>
    </source>
</evidence>
<accession>A0A1H1T710</accession>
<evidence type="ECO:0000256" key="1">
    <source>
        <dbReference type="ARBA" id="ARBA00022553"/>
    </source>
</evidence>
<keyword evidence="1 3" id="KW-0597">Phosphoprotein</keyword>
<reference evidence="6 7" key="1">
    <citation type="submission" date="2016-10" db="EMBL/GenBank/DDBJ databases">
        <authorList>
            <person name="de Groot N.N."/>
        </authorList>
    </citation>
    <scope>NUCLEOTIDE SEQUENCE [LARGE SCALE GENOMIC DNA]</scope>
    <source>
        <strain evidence="6 7">DSM 21741</strain>
    </source>
</reference>
<keyword evidence="7" id="KW-1185">Reference proteome</keyword>
<dbReference type="CDD" id="cd06170">
    <property type="entry name" value="LuxR_C_like"/>
    <property type="match status" value="1"/>
</dbReference>
<dbReference type="SMART" id="SM00421">
    <property type="entry name" value="HTH_LUXR"/>
    <property type="match status" value="1"/>
</dbReference>
<dbReference type="PROSITE" id="PS50043">
    <property type="entry name" value="HTH_LUXR_2"/>
    <property type="match status" value="1"/>
</dbReference>
<evidence type="ECO:0000313" key="6">
    <source>
        <dbReference type="EMBL" id="SDS55978.1"/>
    </source>
</evidence>
<dbReference type="InterPro" id="IPR011006">
    <property type="entry name" value="CheY-like_superfamily"/>
</dbReference>
<evidence type="ECO:0000313" key="7">
    <source>
        <dbReference type="Proteomes" id="UP000199092"/>
    </source>
</evidence>
<feature type="domain" description="Response regulatory" evidence="5">
    <location>
        <begin position="3"/>
        <end position="119"/>
    </location>
</feature>
<dbReference type="InterPro" id="IPR016032">
    <property type="entry name" value="Sig_transdc_resp-reg_C-effctor"/>
</dbReference>
<dbReference type="GO" id="GO:0006355">
    <property type="term" value="P:regulation of DNA-templated transcription"/>
    <property type="evidence" value="ECO:0007669"/>
    <property type="project" value="InterPro"/>
</dbReference>
<dbReference type="CDD" id="cd17535">
    <property type="entry name" value="REC_NarL-like"/>
    <property type="match status" value="1"/>
</dbReference>
<dbReference type="RefSeq" id="WP_091412485.1">
    <property type="nucleotide sequence ID" value="NZ_LT629749.1"/>
</dbReference>
<dbReference type="SUPFAM" id="SSF46894">
    <property type="entry name" value="C-terminal effector domain of the bipartite response regulators"/>
    <property type="match status" value="1"/>
</dbReference>
<sequence length="213" mass="22465">MIRVLIVDDHPLVRQGLSGVLAGVPDIEVVDAVADGALAADAAVAREADIVLMDLSMPGMDGVQATREVLARRPDARVVVLTSFAEQARVLAALDAGAIGYLLKDTEPDDLVQAVREAAAGHAPISPRAALALLPPRGASRPSPSANLSPREREVLALVAAGLPNKSIARRLQISEKTVKAHLTRIFAALEVYDRTSAALWAQRNGILDENTP</sequence>
<dbReference type="SMART" id="SM00448">
    <property type="entry name" value="REC"/>
    <property type="match status" value="1"/>
</dbReference>
<dbReference type="PANTHER" id="PTHR43214">
    <property type="entry name" value="TWO-COMPONENT RESPONSE REGULATOR"/>
    <property type="match status" value="1"/>
</dbReference>
<dbReference type="InterPro" id="IPR058245">
    <property type="entry name" value="NreC/VraR/RcsB-like_REC"/>
</dbReference>
<dbReference type="InterPro" id="IPR039420">
    <property type="entry name" value="WalR-like"/>
</dbReference>
<dbReference type="InterPro" id="IPR000792">
    <property type="entry name" value="Tscrpt_reg_LuxR_C"/>
</dbReference>
<dbReference type="PROSITE" id="PS50110">
    <property type="entry name" value="RESPONSE_REGULATORY"/>
    <property type="match status" value="1"/>
</dbReference>
<dbReference type="Proteomes" id="UP000199092">
    <property type="component" value="Chromosome I"/>
</dbReference>
<proteinExistence type="predicted"/>
<evidence type="ECO:0000256" key="2">
    <source>
        <dbReference type="ARBA" id="ARBA00023125"/>
    </source>
</evidence>
<gene>
    <name evidence="6" type="ORF">SAMN04488543_1959</name>
</gene>
<dbReference type="Gene3D" id="3.40.50.2300">
    <property type="match status" value="1"/>
</dbReference>
<dbReference type="STRING" id="546871.SAMN04488543_1959"/>
<dbReference type="EMBL" id="LT629749">
    <property type="protein sequence ID" value="SDS55978.1"/>
    <property type="molecule type" value="Genomic_DNA"/>
</dbReference>
<protein>
    <submittedName>
        <fullName evidence="6">DNA-binding response regulator, NarL/FixJ family, contains REC and HTH domains</fullName>
    </submittedName>
</protein>
<dbReference type="GO" id="GO:0000160">
    <property type="term" value="P:phosphorelay signal transduction system"/>
    <property type="evidence" value="ECO:0007669"/>
    <property type="project" value="InterPro"/>
</dbReference>
<keyword evidence="2 6" id="KW-0238">DNA-binding</keyword>
<dbReference type="SUPFAM" id="SSF52172">
    <property type="entry name" value="CheY-like"/>
    <property type="match status" value="1"/>
</dbReference>
<evidence type="ECO:0000259" key="4">
    <source>
        <dbReference type="PROSITE" id="PS50043"/>
    </source>
</evidence>
<dbReference type="PRINTS" id="PR00038">
    <property type="entry name" value="HTHLUXR"/>
</dbReference>
<dbReference type="PANTHER" id="PTHR43214:SF43">
    <property type="entry name" value="TWO-COMPONENT RESPONSE REGULATOR"/>
    <property type="match status" value="1"/>
</dbReference>
<dbReference type="InterPro" id="IPR001789">
    <property type="entry name" value="Sig_transdc_resp-reg_receiver"/>
</dbReference>